<keyword evidence="2" id="KW-1133">Transmembrane helix</keyword>
<keyword evidence="2" id="KW-0472">Membrane</keyword>
<evidence type="ECO:0000256" key="2">
    <source>
        <dbReference type="SAM" id="Phobius"/>
    </source>
</evidence>
<evidence type="ECO:0000313" key="4">
    <source>
        <dbReference type="Proteomes" id="UP000442619"/>
    </source>
</evidence>
<name>A0A844FS00_9FIRM</name>
<dbReference type="AlphaFoldDB" id="A0A844FS00"/>
<dbReference type="RefSeq" id="WP_154514121.1">
    <property type="nucleotide sequence ID" value="NZ_VUNM01000001.1"/>
</dbReference>
<sequence>MLKNIGFKISVVVIVAMIVGLLGYNHYTEKMNAESLSKEEVTTPTETKPENTKKNNIIAIGDGFVNGQVNFIDALSNDANANVTQFGGVSDTSTDVAIRANALNVYVNNITIPSSVSPVAITLYNQQGESLDALHGKGTNFDNVTIGGIEGQLSYNQQDKKLYFSRNNAGKETAITKLTQVEGQKVEFNANDTYVFFVGQNDPYYKGSIFKTINNINAIVKKYNINKYVVVSLTSKRHYEIVDDMNDVLKEEFKDHYLDFRTYLLTSGLKDAGIQPTKQDTTDIKQQKIPTSLLNQDLFTGNKSFNDLLAKQINEKMKALGYLK</sequence>
<keyword evidence="2" id="KW-0812">Transmembrane</keyword>
<comment type="caution">
    <text evidence="3">The sequence shown here is derived from an EMBL/GenBank/DDBJ whole genome shotgun (WGS) entry which is preliminary data.</text>
</comment>
<proteinExistence type="predicted"/>
<dbReference type="Proteomes" id="UP000442619">
    <property type="component" value="Unassembled WGS sequence"/>
</dbReference>
<dbReference type="EMBL" id="VUNM01000001">
    <property type="protein sequence ID" value="MST88179.1"/>
    <property type="molecule type" value="Genomic_DNA"/>
</dbReference>
<keyword evidence="4" id="KW-1185">Reference proteome</keyword>
<evidence type="ECO:0000313" key="3">
    <source>
        <dbReference type="EMBL" id="MST88179.1"/>
    </source>
</evidence>
<organism evidence="3 4">
    <name type="scientific">Sharpea porci</name>
    <dbReference type="NCBI Taxonomy" id="2652286"/>
    <lineage>
        <taxon>Bacteria</taxon>
        <taxon>Bacillati</taxon>
        <taxon>Bacillota</taxon>
        <taxon>Erysipelotrichia</taxon>
        <taxon>Erysipelotrichales</taxon>
        <taxon>Coprobacillaceae</taxon>
        <taxon>Sharpea</taxon>
    </lineage>
</organism>
<feature type="region of interest" description="Disordered" evidence="1">
    <location>
        <begin position="34"/>
        <end position="53"/>
    </location>
</feature>
<evidence type="ECO:0000256" key="1">
    <source>
        <dbReference type="SAM" id="MobiDB-lite"/>
    </source>
</evidence>
<protein>
    <submittedName>
        <fullName evidence="3">Uncharacterized protein</fullName>
    </submittedName>
</protein>
<feature type="transmembrane region" description="Helical" evidence="2">
    <location>
        <begin position="7"/>
        <end position="27"/>
    </location>
</feature>
<accession>A0A844FS00</accession>
<gene>
    <name evidence="3" type="ORF">FYJ79_00960</name>
</gene>
<reference evidence="3 4" key="1">
    <citation type="submission" date="2019-08" db="EMBL/GenBank/DDBJ databases">
        <title>In-depth cultivation of the pig gut microbiome towards novel bacterial diversity and tailored functional studies.</title>
        <authorList>
            <person name="Wylensek D."/>
            <person name="Hitch T.C.A."/>
            <person name="Clavel T."/>
        </authorList>
    </citation>
    <scope>NUCLEOTIDE SEQUENCE [LARGE SCALE GENOMIC DNA]</scope>
    <source>
        <strain evidence="3 4">CA-Schmier-601-WT-3</strain>
    </source>
</reference>